<dbReference type="EMBL" id="WJXW01000009">
    <property type="protein sequence ID" value="KAF9733394.1"/>
    <property type="molecule type" value="Genomic_DNA"/>
</dbReference>
<feature type="transmembrane region" description="Helical" evidence="2">
    <location>
        <begin position="741"/>
        <end position="766"/>
    </location>
</feature>
<keyword evidence="5" id="KW-1185">Reference proteome</keyword>
<evidence type="ECO:0000256" key="2">
    <source>
        <dbReference type="SAM" id="Phobius"/>
    </source>
</evidence>
<proteinExistence type="predicted"/>
<feature type="compositionally biased region" description="Polar residues" evidence="1">
    <location>
        <begin position="115"/>
        <end position="126"/>
    </location>
</feature>
<dbReference type="PANTHER" id="PTHR34502:SF6">
    <property type="entry name" value="DUF6594 DOMAIN-CONTAINING PROTEIN"/>
    <property type="match status" value="1"/>
</dbReference>
<evidence type="ECO:0000313" key="4">
    <source>
        <dbReference type="EMBL" id="KAF9733394.1"/>
    </source>
</evidence>
<evidence type="ECO:0000259" key="3">
    <source>
        <dbReference type="Pfam" id="PF20237"/>
    </source>
</evidence>
<feature type="region of interest" description="Disordered" evidence="1">
    <location>
        <begin position="242"/>
        <end position="270"/>
    </location>
</feature>
<feature type="region of interest" description="Disordered" evidence="1">
    <location>
        <begin position="285"/>
        <end position="431"/>
    </location>
</feature>
<protein>
    <recommendedName>
        <fullName evidence="3">DUF6594 domain-containing protein</fullName>
    </recommendedName>
</protein>
<dbReference type="Pfam" id="PF20237">
    <property type="entry name" value="DUF6594"/>
    <property type="match status" value="1"/>
</dbReference>
<feature type="region of interest" description="Disordered" evidence="1">
    <location>
        <begin position="36"/>
        <end position="90"/>
    </location>
</feature>
<dbReference type="OrthoDB" id="5416037at2759"/>
<evidence type="ECO:0000313" key="5">
    <source>
        <dbReference type="Proteomes" id="UP000756921"/>
    </source>
</evidence>
<keyword evidence="2" id="KW-1133">Transmembrane helix</keyword>
<keyword evidence="2" id="KW-0472">Membrane</keyword>
<gene>
    <name evidence="4" type="ORF">PMIN01_09077</name>
</gene>
<feature type="compositionally biased region" description="Basic residues" evidence="1">
    <location>
        <begin position="105"/>
        <end position="114"/>
    </location>
</feature>
<dbReference type="PANTHER" id="PTHR34502">
    <property type="entry name" value="DUF6594 DOMAIN-CONTAINING PROTEIN-RELATED"/>
    <property type="match status" value="1"/>
</dbReference>
<feature type="compositionally biased region" description="Polar residues" evidence="1">
    <location>
        <begin position="532"/>
        <end position="542"/>
    </location>
</feature>
<feature type="compositionally biased region" description="Basic and acidic residues" evidence="1">
    <location>
        <begin position="168"/>
        <end position="177"/>
    </location>
</feature>
<feature type="compositionally biased region" description="Acidic residues" evidence="1">
    <location>
        <begin position="361"/>
        <end position="378"/>
    </location>
</feature>
<reference evidence="4" key="1">
    <citation type="journal article" date="2020" name="Mol. Plant Microbe Interact.">
        <title>Genome Sequence of the Biocontrol Agent Coniothyrium minitans strain Conio (IMI 134523).</title>
        <authorList>
            <person name="Patel D."/>
            <person name="Shittu T.A."/>
            <person name="Baroncelli R."/>
            <person name="Muthumeenakshi S."/>
            <person name="Osborne T.H."/>
            <person name="Janganan T.K."/>
            <person name="Sreenivasaprasad S."/>
        </authorList>
    </citation>
    <scope>NUCLEOTIDE SEQUENCE</scope>
    <source>
        <strain evidence="4">Conio</strain>
    </source>
</reference>
<comment type="caution">
    <text evidence="4">The sequence shown here is derived from an EMBL/GenBank/DDBJ whole genome shotgun (WGS) entry which is preliminary data.</text>
</comment>
<keyword evidence="2" id="KW-0812">Transmembrane</keyword>
<organism evidence="4 5">
    <name type="scientific">Paraphaeosphaeria minitans</name>
    <dbReference type="NCBI Taxonomy" id="565426"/>
    <lineage>
        <taxon>Eukaryota</taxon>
        <taxon>Fungi</taxon>
        <taxon>Dikarya</taxon>
        <taxon>Ascomycota</taxon>
        <taxon>Pezizomycotina</taxon>
        <taxon>Dothideomycetes</taxon>
        <taxon>Pleosporomycetidae</taxon>
        <taxon>Pleosporales</taxon>
        <taxon>Massarineae</taxon>
        <taxon>Didymosphaeriaceae</taxon>
        <taxon>Paraphaeosphaeria</taxon>
    </lineage>
</organism>
<feature type="compositionally biased region" description="Low complexity" evidence="1">
    <location>
        <begin position="291"/>
        <end position="302"/>
    </location>
</feature>
<dbReference type="Proteomes" id="UP000756921">
    <property type="component" value="Unassembled WGS sequence"/>
</dbReference>
<feature type="region of interest" description="Disordered" evidence="1">
    <location>
        <begin position="105"/>
        <end position="178"/>
    </location>
</feature>
<feature type="region of interest" description="Disordered" evidence="1">
    <location>
        <begin position="530"/>
        <end position="560"/>
    </location>
</feature>
<accession>A0A9P6GDF3</accession>
<feature type="compositionally biased region" description="Acidic residues" evidence="1">
    <location>
        <begin position="335"/>
        <end position="344"/>
    </location>
</feature>
<sequence>MVGRIATPKFPTSLDSAPSLHTDLCHASQTDRRAAVDGAFARARHHSPASETRSPLSQSSLGSDVSTVSAHSRRRSSRTRPATDVASECSSKSWLGANEDDIYKAKRGQTKTRRTTNGPNVASSELSLPDTGNEAGGFLPKLGRILEGNETKASRQRRDSTVSSMDGHTPRRGDRFVDATASRHRSVRQNNNSMQRVEKNLANLQNPSLISVLSGLTHQSNASNESNSTITQLSYDKKLIAKRKPVKSRAQLSAKRAASTRKSRSMASPSVFQYMDPTTEPVAFNQKQHQASHSSSASSSSTDSDHDGVSWTAEDPVVESPPTSPASMRRPNAEDSYEDDETDSEPLANPGLTLQPTVSEPTDDSEGQDDDAEEEGESSTDSTGEQNSRASTAVRPSRRASHTDRMALERVPPPRVPSTASSRHSDRHTRLKRQEQALAEHVLQNPQPHRDFHFTGAPSPHYPPTMPLYDPYSHSGASPVSFAPAAHHAPPPPPAPTVSQAIGCYSPPAPYSPGYENQFAVAARPRMASGAVAQSTQAQHSPMQPHHQQVRPPGPDLSKTTMAGYELLADKLSQGSEDSQAKLGKEAVVPMYRKFERLNHRVLLHLQDEIAELEEELRYLDECVAQCSPIDNAGRHHPASRRGDARYGGELHYRRTELLGRIYLKLGQYNSALTSFTTMVKMLDPANAEDVQAYRSWMEKRTPIEHAETRFLEHKKDLLRVSEGVSASTVGGVTARQSAAIWLPLVLVLPLMAFAIVPGLLGRLVVLSLTGVAVMKILASTKELMDMMTAREWTCCFSVSVRLWWPPGCCHSLSKCIQRTKDVDLLLPGGAQPLSTYVSTAVYEPWTDESVVIMDLWRFLRHWPTDSSERHCGVDIDRPGTRGAQTGALFFFPSLCFSFSRQLWCASHLVFLKRL</sequence>
<feature type="compositionally biased region" description="Polar residues" evidence="1">
    <location>
        <begin position="49"/>
        <end position="64"/>
    </location>
</feature>
<evidence type="ECO:0000256" key="1">
    <source>
        <dbReference type="SAM" id="MobiDB-lite"/>
    </source>
</evidence>
<feature type="region of interest" description="Disordered" evidence="1">
    <location>
        <begin position="1"/>
        <end position="21"/>
    </location>
</feature>
<dbReference type="InterPro" id="IPR046529">
    <property type="entry name" value="DUF6594"/>
</dbReference>
<dbReference type="AlphaFoldDB" id="A0A9P6GDF3"/>
<feature type="compositionally biased region" description="Basic and acidic residues" evidence="1">
    <location>
        <begin position="147"/>
        <end position="160"/>
    </location>
</feature>
<name>A0A9P6GDF3_9PLEO</name>
<feature type="domain" description="DUF6594" evidence="3">
    <location>
        <begin position="565"/>
        <end position="770"/>
    </location>
</feature>